<organism evidence="1 2">
    <name type="scientific">Rattus norvegicus</name>
    <name type="common">Rat</name>
    <dbReference type="NCBI Taxonomy" id="10116"/>
    <lineage>
        <taxon>Eukaryota</taxon>
        <taxon>Metazoa</taxon>
        <taxon>Chordata</taxon>
        <taxon>Craniata</taxon>
        <taxon>Vertebrata</taxon>
        <taxon>Euteleostomi</taxon>
        <taxon>Mammalia</taxon>
        <taxon>Eutheria</taxon>
        <taxon>Euarchontoglires</taxon>
        <taxon>Glires</taxon>
        <taxon>Rodentia</taxon>
        <taxon>Myomorpha</taxon>
        <taxon>Muroidea</taxon>
        <taxon>Muridae</taxon>
        <taxon>Murinae</taxon>
        <taxon>Rattus</taxon>
    </lineage>
</organism>
<proteinExistence type="predicted"/>
<protein>
    <submittedName>
        <fullName evidence="1">RCG58167</fullName>
    </submittedName>
</protein>
<evidence type="ECO:0000313" key="1">
    <source>
        <dbReference type="EMBL" id="EDL95808.1"/>
    </source>
</evidence>
<dbReference type="Proteomes" id="UP000234681">
    <property type="component" value="Chromosome 8"/>
</dbReference>
<reference evidence="2" key="1">
    <citation type="submission" date="2005-09" db="EMBL/GenBank/DDBJ databases">
        <authorList>
            <person name="Mural R.J."/>
            <person name="Li P.W."/>
            <person name="Adams M.D."/>
            <person name="Amanatides P.G."/>
            <person name="Baden-Tillson H."/>
            <person name="Barnstead M."/>
            <person name="Chin S.H."/>
            <person name="Dew I."/>
            <person name="Evans C.A."/>
            <person name="Ferriera S."/>
            <person name="Flanigan M."/>
            <person name="Fosler C."/>
            <person name="Glodek A."/>
            <person name="Gu Z."/>
            <person name="Holt R.A."/>
            <person name="Jennings D."/>
            <person name="Kraft C.L."/>
            <person name="Lu F."/>
            <person name="Nguyen T."/>
            <person name="Nusskern D.R."/>
            <person name="Pfannkoch C.M."/>
            <person name="Sitter C."/>
            <person name="Sutton G.G."/>
            <person name="Venter J.C."/>
            <person name="Wang Z."/>
            <person name="Woodage T."/>
            <person name="Zheng X.H."/>
            <person name="Zhong F."/>
        </authorList>
    </citation>
    <scope>NUCLEOTIDE SEQUENCE [LARGE SCALE GENOMIC DNA]</scope>
    <source>
        <strain>BN</strain>
        <strain evidence="2">Sprague-Dawley</strain>
    </source>
</reference>
<accession>A6J5D3</accession>
<dbReference type="AlphaFoldDB" id="A6J5D3"/>
<dbReference type="EMBL" id="CH473975">
    <property type="protein sequence ID" value="EDL95808.1"/>
    <property type="molecule type" value="Genomic_DNA"/>
</dbReference>
<sequence length="68" mass="7787">MVKPRILFILHLHEAIEKITNRSMRNSKTMAQNRPLLLTGIGCSALMRENRSQGTGRLQKKYVTAHRA</sequence>
<name>A6J5D3_RAT</name>
<gene>
    <name evidence="1" type="ORF">rCG_58167</name>
</gene>
<evidence type="ECO:0000313" key="2">
    <source>
        <dbReference type="Proteomes" id="UP000234681"/>
    </source>
</evidence>